<organism evidence="1 2">
    <name type="scientific">Bizionia algoritergicola</name>
    <dbReference type="NCBI Taxonomy" id="291187"/>
    <lineage>
        <taxon>Bacteria</taxon>
        <taxon>Pseudomonadati</taxon>
        <taxon>Bacteroidota</taxon>
        <taxon>Flavobacteriia</taxon>
        <taxon>Flavobacteriales</taxon>
        <taxon>Flavobacteriaceae</taxon>
        <taxon>Bizionia</taxon>
    </lineage>
</organism>
<keyword evidence="2" id="KW-1185">Reference proteome</keyword>
<dbReference type="InterPro" id="IPR047690">
    <property type="entry name" value="IPExxxVDY_fam"/>
</dbReference>
<dbReference type="NCBIfam" id="NF033205">
    <property type="entry name" value="IPExxxVDY"/>
    <property type="match status" value="1"/>
</dbReference>
<accession>A0A5D0R158</accession>
<evidence type="ECO:0000313" key="1">
    <source>
        <dbReference type="EMBL" id="TYB75217.1"/>
    </source>
</evidence>
<sequence length="164" mass="19116">MIMLMQKLDLNDFLDTIDYALIGIHSPLESYRLAYFLNKELQLLLSRQKEDLDFGNNTQYEIFEWVDAHKFATWHLVSNSCLVEVITAENDNSLFGSQDQRTTETYHLIPEYKTVNYFLKISDDAITDDQVQEFTKKIQSIPNVVAAYSVNPSELKSKNNLIFY</sequence>
<gene>
    <name evidence="1" type="ORF">ES675_03565</name>
</gene>
<comment type="caution">
    <text evidence="1">The sequence shown here is derived from an EMBL/GenBank/DDBJ whole genome shotgun (WGS) entry which is preliminary data.</text>
</comment>
<proteinExistence type="predicted"/>
<name>A0A5D0R158_9FLAO</name>
<reference evidence="1 2" key="1">
    <citation type="submission" date="2019-08" db="EMBL/GenBank/DDBJ databases">
        <title>Genomes of Antarctic Bizionia species.</title>
        <authorList>
            <person name="Bowman J.P."/>
        </authorList>
    </citation>
    <scope>NUCLEOTIDE SEQUENCE [LARGE SCALE GENOMIC DNA]</scope>
    <source>
        <strain evidence="1 2">APA-1</strain>
    </source>
</reference>
<dbReference type="Proteomes" id="UP000324358">
    <property type="component" value="Unassembled WGS sequence"/>
</dbReference>
<dbReference type="OrthoDB" id="676614at2"/>
<protein>
    <submittedName>
        <fullName evidence="1">IPExxxVDY family protein</fullName>
    </submittedName>
</protein>
<dbReference type="EMBL" id="VSKL01000001">
    <property type="protein sequence ID" value="TYB75217.1"/>
    <property type="molecule type" value="Genomic_DNA"/>
</dbReference>
<dbReference type="AlphaFoldDB" id="A0A5D0R158"/>
<evidence type="ECO:0000313" key="2">
    <source>
        <dbReference type="Proteomes" id="UP000324358"/>
    </source>
</evidence>